<reference evidence="2" key="1">
    <citation type="submission" date="2025-08" db="UniProtKB">
        <authorList>
            <consortium name="RefSeq"/>
        </authorList>
    </citation>
    <scope>IDENTIFICATION</scope>
</reference>
<accession>A0ABM4CUI5</accession>
<dbReference type="RefSeq" id="XP_065665590.1">
    <property type="nucleotide sequence ID" value="XM_065809518.1"/>
</dbReference>
<dbReference type="PANTHER" id="PTHR31912">
    <property type="entry name" value="IP13529P"/>
    <property type="match status" value="1"/>
</dbReference>
<keyword evidence="1" id="KW-1185">Reference proteome</keyword>
<dbReference type="GeneID" id="136087014"/>
<evidence type="ECO:0000313" key="1">
    <source>
        <dbReference type="Proteomes" id="UP001652625"/>
    </source>
</evidence>
<gene>
    <name evidence="2" type="primary">LOC136087014</name>
</gene>
<evidence type="ECO:0000313" key="2">
    <source>
        <dbReference type="RefSeq" id="XP_065665590.1"/>
    </source>
</evidence>
<sequence>MPLVKSVGLKKQGCIVPFLDTLSFLLQSPEIAKFIDHKISIAIYSDDLGITNPIGKAQSKHKLWAMYFQIPNIPAKYRGRTSTIFPLAFTGSKMGKDSFFLCELLCDFFDVMSKLTTGIELTVLGVPKVITGELCYFSGDSLAANAIGGFKEGFSRKTVRCCRVCNSTRGEMYANTRHEQCSIRDLKEHLIRLKELDSGLRPKDRIKWSKYYGISSSSVLLSIPLFDVTKQILFDPMHDLLEGVVPLQLELFLGYAVKSNFITVSSLNTWLQSFIYPVGIEKPGLILKTCKIKGSFGSGQILTLTRVLPFFLLKNFLPHNEHLKCLLKLIQIVQLCMSPMISEKYLTDLKEIIAVHHELFLGLYPLRFIPKLHFLKHYPVQASTSGPLREHMCIAFERKHQVVKNY</sequence>
<proteinExistence type="predicted"/>
<name>A0ABM4CUI5_HYDVU</name>
<organism evidence="1 2">
    <name type="scientific">Hydra vulgaris</name>
    <name type="common">Hydra</name>
    <name type="synonym">Hydra attenuata</name>
    <dbReference type="NCBI Taxonomy" id="6087"/>
    <lineage>
        <taxon>Eukaryota</taxon>
        <taxon>Metazoa</taxon>
        <taxon>Cnidaria</taxon>
        <taxon>Hydrozoa</taxon>
        <taxon>Hydroidolina</taxon>
        <taxon>Anthoathecata</taxon>
        <taxon>Aplanulata</taxon>
        <taxon>Hydridae</taxon>
        <taxon>Hydra</taxon>
    </lineage>
</organism>
<protein>
    <submittedName>
        <fullName evidence="2">Uncharacterized protein LOC136087014</fullName>
    </submittedName>
</protein>
<dbReference type="Proteomes" id="UP001652625">
    <property type="component" value="Chromosome 11"/>
</dbReference>
<dbReference type="PANTHER" id="PTHR31912:SF36">
    <property type="entry name" value="C2H2-TYPE DOMAIN-CONTAINING PROTEIN"/>
    <property type="match status" value="1"/>
</dbReference>